<name>A0A9Q9SSV6_MOOP1</name>
<reference evidence="1" key="2">
    <citation type="submission" date="2022-10" db="EMBL/GenBank/DDBJ databases">
        <authorList>
            <person name="Ngo T.-E."/>
        </authorList>
    </citation>
    <scope>NUCLEOTIDE SEQUENCE</scope>
    <source>
        <strain evidence="1">JHB</strain>
    </source>
</reference>
<evidence type="ECO:0000313" key="1">
    <source>
        <dbReference type="EMBL" id="WAN69026.1"/>
    </source>
</evidence>
<dbReference type="AlphaFoldDB" id="A0A9Q9SSV6"/>
<protein>
    <submittedName>
        <fullName evidence="1">Uncharacterized protein</fullName>
    </submittedName>
</protein>
<reference evidence="1" key="1">
    <citation type="journal article" date="2017" name="Proc. Natl. Acad. Sci. U.S.A.">
        <title>Comparative genomics uncovers the prolific and distinctive metabolic potential of the cyanobacterial genus Moorea.</title>
        <authorList>
            <person name="Leao T."/>
            <person name="Castelao G."/>
            <person name="Korobeynikov A."/>
            <person name="Monroe E.A."/>
            <person name="Podell S."/>
            <person name="Glukhov E."/>
            <person name="Allen E.E."/>
            <person name="Gerwick W.H."/>
            <person name="Gerwick L."/>
        </authorList>
    </citation>
    <scope>NUCLEOTIDE SEQUENCE</scope>
    <source>
        <strain evidence="1">JHB</strain>
    </source>
</reference>
<gene>
    <name evidence="1" type="ORF">BJP36_42475</name>
</gene>
<accession>A0A9Q9SSV6</accession>
<organism evidence="1">
    <name type="scientific">Moorena producens (strain JHB)</name>
    <dbReference type="NCBI Taxonomy" id="1454205"/>
    <lineage>
        <taxon>Bacteria</taxon>
        <taxon>Bacillati</taxon>
        <taxon>Cyanobacteriota</taxon>
        <taxon>Cyanophyceae</taxon>
        <taxon>Coleofasciculales</taxon>
        <taxon>Coleofasciculaceae</taxon>
        <taxon>Moorena</taxon>
    </lineage>
</organism>
<dbReference type="Proteomes" id="UP000176944">
    <property type="component" value="Chromosome"/>
</dbReference>
<proteinExistence type="predicted"/>
<dbReference type="EMBL" id="CP017708">
    <property type="protein sequence ID" value="WAN69026.1"/>
    <property type="molecule type" value="Genomic_DNA"/>
</dbReference>
<sequence>MQEVYCFSSSHFRLPSSVREAWPTASVPAPCSEVPAPYKPKTLYLTEVQTAVADS</sequence>